<dbReference type="PANTHER" id="PTHR34452">
    <property type="entry name" value="MYOSIN HEAVY CHAIN-RELATED PROTEIN"/>
    <property type="match status" value="1"/>
</dbReference>
<proteinExistence type="predicted"/>
<organism evidence="1 2">
    <name type="scientific">Hibiscus trionum</name>
    <name type="common">Flower of an hour</name>
    <dbReference type="NCBI Taxonomy" id="183268"/>
    <lineage>
        <taxon>Eukaryota</taxon>
        <taxon>Viridiplantae</taxon>
        <taxon>Streptophyta</taxon>
        <taxon>Embryophyta</taxon>
        <taxon>Tracheophyta</taxon>
        <taxon>Spermatophyta</taxon>
        <taxon>Magnoliopsida</taxon>
        <taxon>eudicotyledons</taxon>
        <taxon>Gunneridae</taxon>
        <taxon>Pentapetalae</taxon>
        <taxon>rosids</taxon>
        <taxon>malvids</taxon>
        <taxon>Malvales</taxon>
        <taxon>Malvaceae</taxon>
        <taxon>Malvoideae</taxon>
        <taxon>Hibiscus</taxon>
    </lineage>
</organism>
<protein>
    <submittedName>
        <fullName evidence="1">Uncharacterized protein</fullName>
    </submittedName>
</protein>
<name>A0A9W7HHW0_HIBTR</name>
<dbReference type="OrthoDB" id="2018427at2759"/>
<comment type="caution">
    <text evidence="1">The sequence shown here is derived from an EMBL/GenBank/DDBJ whole genome shotgun (WGS) entry which is preliminary data.</text>
</comment>
<dbReference type="Proteomes" id="UP001165190">
    <property type="component" value="Unassembled WGS sequence"/>
</dbReference>
<dbReference type="EMBL" id="BSYR01000013">
    <property type="protein sequence ID" value="GMI77187.1"/>
    <property type="molecule type" value="Genomic_DNA"/>
</dbReference>
<evidence type="ECO:0000313" key="1">
    <source>
        <dbReference type="EMBL" id="GMI77187.1"/>
    </source>
</evidence>
<reference evidence="1" key="1">
    <citation type="submission" date="2023-05" db="EMBL/GenBank/DDBJ databases">
        <title>Genome and transcriptome analyses reveal genes involved in the formation of fine ridges on petal epidermal cells in Hibiscus trionum.</title>
        <authorList>
            <person name="Koshimizu S."/>
            <person name="Masuda S."/>
            <person name="Ishii T."/>
            <person name="Shirasu K."/>
            <person name="Hoshino A."/>
            <person name="Arita M."/>
        </authorList>
    </citation>
    <scope>NUCLEOTIDE SEQUENCE</scope>
    <source>
        <strain evidence="1">Hamamatsu line</strain>
    </source>
</reference>
<evidence type="ECO:0000313" key="2">
    <source>
        <dbReference type="Proteomes" id="UP001165190"/>
    </source>
</evidence>
<keyword evidence="2" id="KW-1185">Reference proteome</keyword>
<accession>A0A9W7HHW0</accession>
<dbReference type="AlphaFoldDB" id="A0A9W7HHW0"/>
<gene>
    <name evidence="1" type="ORF">HRI_001388000</name>
</gene>
<dbReference type="PANTHER" id="PTHR34452:SF1">
    <property type="entry name" value="SPORULATION-SPECIFIC PROTEIN"/>
    <property type="match status" value="1"/>
</dbReference>
<sequence length="181" mass="20937">MDHLNSELERMKNENLVLSKHAHHFNTKFPGLQQELMQLDKVNEELGSIFPLFNEYSETGNALERVLALELELAEALQTKKKSSILFQSSFLKQHNDEEAVFKSFRDINELIKDMLEIKGRYGAVETELKEMHERYSQLSLQFAEVEGERQKLTMTLKNIRQSRKAQNLIRSSSASPGDHS</sequence>